<dbReference type="EMBL" id="PGFB01000001">
    <property type="protein sequence ID" value="PJJ65701.1"/>
    <property type="molecule type" value="Genomic_DNA"/>
</dbReference>
<evidence type="ECO:0000313" key="3">
    <source>
        <dbReference type="EMBL" id="PJJ65701.1"/>
    </source>
</evidence>
<reference evidence="3 4" key="1">
    <citation type="submission" date="2017-11" db="EMBL/GenBank/DDBJ databases">
        <title>Genomic Encyclopedia of Archaeal and Bacterial Type Strains, Phase II (KMG-II): From Individual Species to Whole Genera.</title>
        <authorList>
            <person name="Goeker M."/>
        </authorList>
    </citation>
    <scope>NUCLEOTIDE SEQUENCE [LARGE SCALE GENOMIC DNA]</scope>
    <source>
        <strain evidence="3 4">DSM 25625</strain>
    </source>
</reference>
<feature type="domain" description="EccD-like transmembrane" evidence="2">
    <location>
        <begin position="112"/>
        <end position="439"/>
    </location>
</feature>
<keyword evidence="4" id="KW-1185">Reference proteome</keyword>
<feature type="transmembrane region" description="Helical" evidence="1">
    <location>
        <begin position="328"/>
        <end position="344"/>
    </location>
</feature>
<feature type="transmembrane region" description="Helical" evidence="1">
    <location>
        <begin position="164"/>
        <end position="185"/>
    </location>
</feature>
<keyword evidence="1" id="KW-0472">Membrane</keyword>
<feature type="transmembrane region" description="Helical" evidence="1">
    <location>
        <begin position="197"/>
        <end position="217"/>
    </location>
</feature>
<dbReference type="Proteomes" id="UP000230161">
    <property type="component" value="Unassembled WGS sequence"/>
</dbReference>
<dbReference type="RefSeq" id="WP_100343559.1">
    <property type="nucleotide sequence ID" value="NZ_PGFB01000001.1"/>
</dbReference>
<feature type="transmembrane region" description="Helical" evidence="1">
    <location>
        <begin position="414"/>
        <end position="437"/>
    </location>
</feature>
<protein>
    <submittedName>
        <fullName evidence="3">Type VII secretion integral membrane protein EccD</fullName>
    </submittedName>
</protein>
<feature type="transmembrane region" description="Helical" evidence="1">
    <location>
        <begin position="356"/>
        <end position="376"/>
    </location>
</feature>
<accession>A0A2M9C590</accession>
<name>A0A2M9C590_9MICO</name>
<organism evidence="3 4">
    <name type="scientific">Compostimonas suwonensis</name>
    <dbReference type="NCBI Taxonomy" id="1048394"/>
    <lineage>
        <taxon>Bacteria</taxon>
        <taxon>Bacillati</taxon>
        <taxon>Actinomycetota</taxon>
        <taxon>Actinomycetes</taxon>
        <taxon>Micrococcales</taxon>
        <taxon>Microbacteriaceae</taxon>
        <taxon>Compostimonas</taxon>
    </lineage>
</organism>
<evidence type="ECO:0000313" key="4">
    <source>
        <dbReference type="Proteomes" id="UP000230161"/>
    </source>
</evidence>
<dbReference type="InterPro" id="IPR024962">
    <property type="entry name" value="YukD-like"/>
</dbReference>
<dbReference type="Gene3D" id="3.10.20.90">
    <property type="entry name" value="Phosphatidylinositol 3-kinase Catalytic Subunit, Chain A, domain 1"/>
    <property type="match status" value="1"/>
</dbReference>
<keyword evidence="1" id="KW-1133">Transmembrane helix</keyword>
<sequence length="441" mass="45283">MTEFTRLTIVGSERRADVVVPSEDALAAVLPRLMELLGERTASAARPLTLVRVTGEQLDLSLSSEQQALDDGELLWLMRLSDAPPPPEVSDVTDVVSESLTDTTGLWSDRSRAIVGAVGVGALSLAAGGLVLSAPGIQPFAVVGIAWLVLALAAVVLGRMGYRWPAVAFTAAAFGLSYPVGDALLATLGRSIVDPGFAALGLGLIVAWLSLGIGTGIGLAIRPALWAAAVGIVLPALTVVLLAIGVDPLGSFAVTAVVTSVCLGLVPWYAMSTSGLTGLDDQVSTGVSRNRRVVLTSLHSAYRALSWTTFAIAVPLAVTAGLLVASPNGWAVGLGWAIALIAALRTRAFPRAAESMALWAAAGVVTVAGILPLFAIEPWLAIAALAVLALVTAIVVGTPAAAHQRASLRRLGNLIEALAVLALLPLLLGVFDVYALLLGTF</sequence>
<evidence type="ECO:0000259" key="2">
    <source>
        <dbReference type="Pfam" id="PF19053"/>
    </source>
</evidence>
<proteinExistence type="predicted"/>
<keyword evidence="1" id="KW-0812">Transmembrane</keyword>
<dbReference type="Pfam" id="PF19053">
    <property type="entry name" value="EccD"/>
    <property type="match status" value="1"/>
</dbReference>
<dbReference type="Pfam" id="PF08817">
    <property type="entry name" value="YukD"/>
    <property type="match status" value="1"/>
</dbReference>
<feature type="transmembrane region" description="Helical" evidence="1">
    <location>
        <begin position="113"/>
        <end position="134"/>
    </location>
</feature>
<evidence type="ECO:0000256" key="1">
    <source>
        <dbReference type="SAM" id="Phobius"/>
    </source>
</evidence>
<feature type="transmembrane region" description="Helical" evidence="1">
    <location>
        <begin position="382"/>
        <end position="402"/>
    </location>
</feature>
<dbReference type="OrthoDB" id="3326149at2"/>
<feature type="transmembrane region" description="Helical" evidence="1">
    <location>
        <begin position="140"/>
        <end position="157"/>
    </location>
</feature>
<dbReference type="InterPro" id="IPR044049">
    <property type="entry name" value="EccD_transm"/>
</dbReference>
<feature type="transmembrane region" description="Helical" evidence="1">
    <location>
        <begin position="252"/>
        <end position="270"/>
    </location>
</feature>
<gene>
    <name evidence="3" type="ORF">CLV54_0738</name>
</gene>
<feature type="transmembrane region" description="Helical" evidence="1">
    <location>
        <begin position="301"/>
        <end position="322"/>
    </location>
</feature>
<dbReference type="AlphaFoldDB" id="A0A2M9C590"/>
<feature type="transmembrane region" description="Helical" evidence="1">
    <location>
        <begin position="224"/>
        <end position="246"/>
    </location>
</feature>
<comment type="caution">
    <text evidence="3">The sequence shown here is derived from an EMBL/GenBank/DDBJ whole genome shotgun (WGS) entry which is preliminary data.</text>
</comment>